<dbReference type="GO" id="GO:0004527">
    <property type="term" value="F:exonuclease activity"/>
    <property type="evidence" value="ECO:0007669"/>
    <property type="project" value="UniProtKB-KW"/>
</dbReference>
<dbReference type="OrthoDB" id="9791657at2"/>
<dbReference type="Pfam" id="PF00929">
    <property type="entry name" value="RNase_T"/>
    <property type="match status" value="1"/>
</dbReference>
<gene>
    <name evidence="2" type="ORF">E6C64_01860</name>
</gene>
<dbReference type="InterPro" id="IPR013520">
    <property type="entry name" value="Ribonucl_H"/>
</dbReference>
<dbReference type="NCBIfam" id="NF005927">
    <property type="entry name" value="PRK07942.1"/>
    <property type="match status" value="1"/>
</dbReference>
<evidence type="ECO:0000313" key="2">
    <source>
        <dbReference type="EMBL" id="THG33589.1"/>
    </source>
</evidence>
<sequence length="221" mass="24374">MGVFDLETTGIDTDIARIVTAHVGLIDETGAIVERKEWIIDPGEPIPAGATAVHGIDDARVRRFGRSPAEVVPEILDAIRSVTRRGFPLAIYNAPYDLTLLSREAARLGLEPLDGTQLIVDALVLDRALDKYRKGKRTLELNAAFYGVPLETAHDAGADAIAAGRVAQAIARRYPVELGVEMDRLHAMQAEWCRIQAADFQEYMRRTRDPDFTADGAWPLR</sequence>
<dbReference type="SUPFAM" id="SSF53098">
    <property type="entry name" value="Ribonuclease H-like"/>
    <property type="match status" value="1"/>
</dbReference>
<evidence type="ECO:0000259" key="1">
    <source>
        <dbReference type="SMART" id="SM00479"/>
    </source>
</evidence>
<accession>A0A4S4FSB4</accession>
<dbReference type="GO" id="GO:0003676">
    <property type="term" value="F:nucleic acid binding"/>
    <property type="evidence" value="ECO:0007669"/>
    <property type="project" value="InterPro"/>
</dbReference>
<keyword evidence="2" id="KW-0540">Nuclease</keyword>
<dbReference type="InterPro" id="IPR036397">
    <property type="entry name" value="RNaseH_sf"/>
</dbReference>
<name>A0A4S4FSB4_9MICO</name>
<comment type="caution">
    <text evidence="2">The sequence shown here is derived from an EMBL/GenBank/DDBJ whole genome shotgun (WGS) entry which is preliminary data.</text>
</comment>
<dbReference type="CDD" id="cd06127">
    <property type="entry name" value="DEDDh"/>
    <property type="match status" value="1"/>
</dbReference>
<dbReference type="AlphaFoldDB" id="A0A4S4FSB4"/>
<evidence type="ECO:0000313" key="3">
    <source>
        <dbReference type="Proteomes" id="UP000309133"/>
    </source>
</evidence>
<keyword evidence="3" id="KW-1185">Reference proteome</keyword>
<dbReference type="Gene3D" id="3.30.420.10">
    <property type="entry name" value="Ribonuclease H-like superfamily/Ribonuclease H"/>
    <property type="match status" value="1"/>
</dbReference>
<feature type="domain" description="Exonuclease" evidence="1">
    <location>
        <begin position="3"/>
        <end position="176"/>
    </location>
</feature>
<keyword evidence="2" id="KW-0269">Exonuclease</keyword>
<organism evidence="2 3">
    <name type="scientific">Naasia lichenicola</name>
    <dbReference type="NCBI Taxonomy" id="2565933"/>
    <lineage>
        <taxon>Bacteria</taxon>
        <taxon>Bacillati</taxon>
        <taxon>Actinomycetota</taxon>
        <taxon>Actinomycetes</taxon>
        <taxon>Micrococcales</taxon>
        <taxon>Microbacteriaceae</taxon>
        <taxon>Naasia</taxon>
    </lineage>
</organism>
<dbReference type="EMBL" id="SSSM01000001">
    <property type="protein sequence ID" value="THG33589.1"/>
    <property type="molecule type" value="Genomic_DNA"/>
</dbReference>
<proteinExistence type="predicted"/>
<dbReference type="InterPro" id="IPR012337">
    <property type="entry name" value="RNaseH-like_sf"/>
</dbReference>
<protein>
    <submittedName>
        <fullName evidence="2">3'-5' exonuclease</fullName>
    </submittedName>
</protein>
<keyword evidence="2" id="KW-0378">Hydrolase</keyword>
<dbReference type="Proteomes" id="UP000309133">
    <property type="component" value="Unassembled WGS sequence"/>
</dbReference>
<dbReference type="SMART" id="SM00479">
    <property type="entry name" value="EXOIII"/>
    <property type="match status" value="1"/>
</dbReference>
<reference evidence="2 3" key="1">
    <citation type="submission" date="2019-04" db="EMBL/GenBank/DDBJ databases">
        <authorList>
            <person name="Jiang L."/>
        </authorList>
    </citation>
    <scope>NUCLEOTIDE SEQUENCE [LARGE SCALE GENOMIC DNA]</scope>
    <source>
        <strain evidence="2 3">YIM 131853</strain>
    </source>
</reference>